<reference evidence="2" key="1">
    <citation type="journal article" date="2010" name="Genome Res.">
        <title>Population genomic sequencing of Coccidioides fungi reveals recent hybridization and transposon control.</title>
        <authorList>
            <person name="Neafsey D.E."/>
            <person name="Barker B.M."/>
            <person name="Sharpton T.J."/>
            <person name="Stajich J.E."/>
            <person name="Park D.J."/>
            <person name="Whiston E."/>
            <person name="Hung C.-Y."/>
            <person name="McMahan C."/>
            <person name="White J."/>
            <person name="Sykes S."/>
            <person name="Heiman D."/>
            <person name="Young S."/>
            <person name="Zeng Q."/>
            <person name="Abouelleil A."/>
            <person name="Aftuck L."/>
            <person name="Bessette D."/>
            <person name="Brown A."/>
            <person name="FitzGerald M."/>
            <person name="Lui A."/>
            <person name="Macdonald J.P."/>
            <person name="Priest M."/>
            <person name="Orbach M.J."/>
            <person name="Galgiani J.N."/>
            <person name="Kirkland T.N."/>
            <person name="Cole G.T."/>
            <person name="Birren B.W."/>
            <person name="Henn M.R."/>
            <person name="Taylor J.W."/>
            <person name="Rounsley S.D."/>
        </authorList>
    </citation>
    <scope>NUCLEOTIDE SEQUENCE [LARGE SCALE GENOMIC DNA]</scope>
    <source>
        <strain evidence="2">RMSCC 2394</strain>
    </source>
</reference>
<sequence length="135" mass="14437">MLKINPGSAGVTAIRPEALQDQRIVMTPLRSQEFCCGRAPRGLLGTKGKLVNGEHPATDEACQGSMTAMASGARFLSMSCYIFTTTGSNRPLLWPKQRSFTAACLDGTREASDQSVRIASALHGGDDHGQEEIQV</sequence>
<gene>
    <name evidence="1" type="ORF">CIRG_04180</name>
</gene>
<proteinExistence type="predicted"/>
<dbReference type="Proteomes" id="UP000054565">
    <property type="component" value="Unassembled WGS sequence"/>
</dbReference>
<accession>A0A0J6YBT5</accession>
<dbReference type="EMBL" id="DS028095">
    <property type="protein sequence ID" value="KMP04499.1"/>
    <property type="molecule type" value="Genomic_DNA"/>
</dbReference>
<dbReference type="AlphaFoldDB" id="A0A0J6YBT5"/>
<organism evidence="1 2">
    <name type="scientific">Coccidioides immitis RMSCC 2394</name>
    <dbReference type="NCBI Taxonomy" id="404692"/>
    <lineage>
        <taxon>Eukaryota</taxon>
        <taxon>Fungi</taxon>
        <taxon>Dikarya</taxon>
        <taxon>Ascomycota</taxon>
        <taxon>Pezizomycotina</taxon>
        <taxon>Eurotiomycetes</taxon>
        <taxon>Eurotiomycetidae</taxon>
        <taxon>Onygenales</taxon>
        <taxon>Onygenaceae</taxon>
        <taxon>Coccidioides</taxon>
    </lineage>
</organism>
<evidence type="ECO:0000313" key="2">
    <source>
        <dbReference type="Proteomes" id="UP000054565"/>
    </source>
</evidence>
<evidence type="ECO:0000313" key="1">
    <source>
        <dbReference type="EMBL" id="KMP04499.1"/>
    </source>
</evidence>
<protein>
    <submittedName>
        <fullName evidence="1">Uncharacterized protein</fullName>
    </submittedName>
</protein>
<name>A0A0J6YBT5_COCIT</name>